<dbReference type="EMBL" id="GGEC01070189">
    <property type="protein sequence ID" value="MBX50673.1"/>
    <property type="molecule type" value="Transcribed_RNA"/>
</dbReference>
<sequence length="99" mass="11139">MGESSFHNVLFFKDIHLIHLQGDFSGCRGMPVSRRNKKCLPHKVSGNDLSAKLFLRHIAERCFYCWSSVCSCNNDAERILLHVFLQGHDSSGSSQGKSL</sequence>
<name>A0A2P2P7P0_RHIMU</name>
<proteinExistence type="predicted"/>
<reference evidence="1" key="1">
    <citation type="submission" date="2018-02" db="EMBL/GenBank/DDBJ databases">
        <title>Rhizophora mucronata_Transcriptome.</title>
        <authorList>
            <person name="Meera S.P."/>
            <person name="Sreeshan A."/>
            <person name="Augustine A."/>
        </authorList>
    </citation>
    <scope>NUCLEOTIDE SEQUENCE</scope>
    <source>
        <tissue evidence="1">Leaf</tissue>
    </source>
</reference>
<accession>A0A2P2P7P0</accession>
<evidence type="ECO:0000313" key="1">
    <source>
        <dbReference type="EMBL" id="MBX50673.1"/>
    </source>
</evidence>
<dbReference type="AlphaFoldDB" id="A0A2P2P7P0"/>
<protein>
    <submittedName>
        <fullName evidence="1">Uncharacterized protein LOC103341483</fullName>
    </submittedName>
</protein>
<organism evidence="1">
    <name type="scientific">Rhizophora mucronata</name>
    <name type="common">Asiatic mangrove</name>
    <dbReference type="NCBI Taxonomy" id="61149"/>
    <lineage>
        <taxon>Eukaryota</taxon>
        <taxon>Viridiplantae</taxon>
        <taxon>Streptophyta</taxon>
        <taxon>Embryophyta</taxon>
        <taxon>Tracheophyta</taxon>
        <taxon>Spermatophyta</taxon>
        <taxon>Magnoliopsida</taxon>
        <taxon>eudicotyledons</taxon>
        <taxon>Gunneridae</taxon>
        <taxon>Pentapetalae</taxon>
        <taxon>rosids</taxon>
        <taxon>fabids</taxon>
        <taxon>Malpighiales</taxon>
        <taxon>Rhizophoraceae</taxon>
        <taxon>Rhizophora</taxon>
    </lineage>
</organism>